<feature type="domain" description="CAAX prenyl protease 2/Lysostaphin resistance protein A-like" evidence="2">
    <location>
        <begin position="137"/>
        <end position="241"/>
    </location>
</feature>
<dbReference type="GO" id="GO:0080120">
    <property type="term" value="P:CAAX-box protein maturation"/>
    <property type="evidence" value="ECO:0007669"/>
    <property type="project" value="UniProtKB-ARBA"/>
</dbReference>
<dbReference type="InterPro" id="IPR042150">
    <property type="entry name" value="MmRce1-like"/>
</dbReference>
<accession>A0A8J3YE73</accession>
<keyword evidence="3" id="KW-0378">Hydrolase</keyword>
<evidence type="ECO:0000313" key="4">
    <source>
        <dbReference type="Proteomes" id="UP000619260"/>
    </source>
</evidence>
<evidence type="ECO:0000259" key="2">
    <source>
        <dbReference type="Pfam" id="PF02517"/>
    </source>
</evidence>
<dbReference type="Pfam" id="PF02517">
    <property type="entry name" value="Rce1-like"/>
    <property type="match status" value="1"/>
</dbReference>
<proteinExistence type="predicted"/>
<feature type="transmembrane region" description="Helical" evidence="1">
    <location>
        <begin position="201"/>
        <end position="222"/>
    </location>
</feature>
<keyword evidence="1" id="KW-0812">Transmembrane</keyword>
<evidence type="ECO:0000256" key="1">
    <source>
        <dbReference type="SAM" id="Phobius"/>
    </source>
</evidence>
<dbReference type="EMBL" id="BOPF01000002">
    <property type="protein sequence ID" value="GIJ43474.1"/>
    <property type="molecule type" value="Genomic_DNA"/>
</dbReference>
<feature type="transmembrane region" description="Helical" evidence="1">
    <location>
        <begin position="229"/>
        <end position="248"/>
    </location>
</feature>
<dbReference type="InterPro" id="IPR003675">
    <property type="entry name" value="Rce1/LyrA-like_dom"/>
</dbReference>
<evidence type="ECO:0000313" key="3">
    <source>
        <dbReference type="EMBL" id="GIJ43474.1"/>
    </source>
</evidence>
<keyword evidence="1" id="KW-0472">Membrane</keyword>
<protein>
    <submittedName>
        <fullName evidence="3">CAAX amino protease</fullName>
    </submittedName>
</protein>
<keyword evidence="4" id="KW-1185">Reference proteome</keyword>
<dbReference type="GO" id="GO:0006508">
    <property type="term" value="P:proteolysis"/>
    <property type="evidence" value="ECO:0007669"/>
    <property type="project" value="UniProtKB-KW"/>
</dbReference>
<dbReference type="GO" id="GO:0004175">
    <property type="term" value="F:endopeptidase activity"/>
    <property type="evidence" value="ECO:0007669"/>
    <property type="project" value="UniProtKB-ARBA"/>
</dbReference>
<dbReference type="PANTHER" id="PTHR35797:SF1">
    <property type="entry name" value="PROTEASE"/>
    <property type="match status" value="1"/>
</dbReference>
<dbReference type="Proteomes" id="UP000619260">
    <property type="component" value="Unassembled WGS sequence"/>
</dbReference>
<reference evidence="3" key="1">
    <citation type="submission" date="2021-01" db="EMBL/GenBank/DDBJ databases">
        <title>Whole genome shotgun sequence of Virgisporangium aliadipatigenens NBRC 105644.</title>
        <authorList>
            <person name="Komaki H."/>
            <person name="Tamura T."/>
        </authorList>
    </citation>
    <scope>NUCLEOTIDE SEQUENCE</scope>
    <source>
        <strain evidence="3">NBRC 105644</strain>
    </source>
</reference>
<name>A0A8J3YE73_9ACTN</name>
<gene>
    <name evidence="3" type="ORF">Val02_03600</name>
</gene>
<organism evidence="3 4">
    <name type="scientific">Virgisporangium aliadipatigenens</name>
    <dbReference type="NCBI Taxonomy" id="741659"/>
    <lineage>
        <taxon>Bacteria</taxon>
        <taxon>Bacillati</taxon>
        <taxon>Actinomycetota</taxon>
        <taxon>Actinomycetes</taxon>
        <taxon>Micromonosporales</taxon>
        <taxon>Micromonosporaceae</taxon>
        <taxon>Virgisporangium</taxon>
    </lineage>
</organism>
<feature type="transmembrane region" description="Helical" evidence="1">
    <location>
        <begin position="168"/>
        <end position="189"/>
    </location>
</feature>
<feature type="transmembrane region" description="Helical" evidence="1">
    <location>
        <begin position="101"/>
        <end position="122"/>
    </location>
</feature>
<feature type="transmembrane region" description="Helical" evidence="1">
    <location>
        <begin position="58"/>
        <end position="81"/>
    </location>
</feature>
<feature type="transmembrane region" description="Helical" evidence="1">
    <location>
        <begin position="260"/>
        <end position="278"/>
    </location>
</feature>
<dbReference type="PANTHER" id="PTHR35797">
    <property type="entry name" value="PROTEASE-RELATED"/>
    <property type="match status" value="1"/>
</dbReference>
<feature type="transmembrane region" description="Helical" evidence="1">
    <location>
        <begin position="128"/>
        <end position="147"/>
    </location>
</feature>
<keyword evidence="3" id="KW-0645">Protease</keyword>
<keyword evidence="1" id="KW-1133">Transmembrane helix</keyword>
<feature type="transmembrane region" description="Helical" evidence="1">
    <location>
        <begin position="20"/>
        <end position="38"/>
    </location>
</feature>
<comment type="caution">
    <text evidence="3">The sequence shown here is derived from an EMBL/GenBank/DDBJ whole genome shotgun (WGS) entry which is preliminary data.</text>
</comment>
<sequence>MNIRRRSAVLCGVRRHPLLAYFALSYTVTWLAWLPYILSRNGIGALPFRVPDVLGSSQTLGILPGAYLGPVLAAFVVTAVADGRAGLRRWAARLVRWRVSVRWYLAVLFAVPAVCVLATLPLGVLPRVPSLGVLAAYLPLLVLQFLTTGVAEEPGWRDFAQPRLQARYGPLAGSLILGPLWGAWHLPLFLTEWAGWPDVDWAMAAEFIGGAVLLSVVMTWVFNRTGESLPLIMLFHANVNTVFSLLWAEMFPSLDAFADSLHALAIGAGAAAVILVVTTRGRLGAPARPAT</sequence>
<dbReference type="AlphaFoldDB" id="A0A8J3YE73"/>